<accession>A0A1V8SVW0</accession>
<evidence type="ECO:0000313" key="1">
    <source>
        <dbReference type="EMBL" id="OQO03190.1"/>
    </source>
</evidence>
<organism evidence="1 2">
    <name type="scientific">Cryoendolithus antarcticus</name>
    <dbReference type="NCBI Taxonomy" id="1507870"/>
    <lineage>
        <taxon>Eukaryota</taxon>
        <taxon>Fungi</taxon>
        <taxon>Dikarya</taxon>
        <taxon>Ascomycota</taxon>
        <taxon>Pezizomycotina</taxon>
        <taxon>Dothideomycetes</taxon>
        <taxon>Dothideomycetidae</taxon>
        <taxon>Cladosporiales</taxon>
        <taxon>Cladosporiaceae</taxon>
        <taxon>Cryoendolithus</taxon>
    </lineage>
</organism>
<protein>
    <submittedName>
        <fullName evidence="1">Uncharacterized protein</fullName>
    </submittedName>
</protein>
<name>A0A1V8SVW0_9PEZI</name>
<dbReference type="Proteomes" id="UP000192596">
    <property type="component" value="Unassembled WGS sequence"/>
</dbReference>
<dbReference type="EMBL" id="NAJO01000025">
    <property type="protein sequence ID" value="OQO03190.1"/>
    <property type="molecule type" value="Genomic_DNA"/>
</dbReference>
<sequence>MTGSIVGLLTFAVATGLSYFAYVQLTTGALVEVEGHIAELERTKTQMLPLLSRDQNMLADSPQRLALEGVMKILVAEMVTLNRELDVFKSLTRSGIRERVMWLGMRNGVAGKLEVIRNLKMT</sequence>
<dbReference type="AlphaFoldDB" id="A0A1V8SVW0"/>
<evidence type="ECO:0000313" key="2">
    <source>
        <dbReference type="Proteomes" id="UP000192596"/>
    </source>
</evidence>
<comment type="caution">
    <text evidence="1">The sequence shown here is derived from an EMBL/GenBank/DDBJ whole genome shotgun (WGS) entry which is preliminary data.</text>
</comment>
<proteinExistence type="predicted"/>
<gene>
    <name evidence="1" type="ORF">B0A48_11445</name>
</gene>
<dbReference type="InParanoid" id="A0A1V8SVW0"/>
<reference evidence="2" key="1">
    <citation type="submission" date="2017-03" db="EMBL/GenBank/DDBJ databases">
        <title>Genomes of endolithic fungi from Antarctica.</title>
        <authorList>
            <person name="Coleine C."/>
            <person name="Masonjones S."/>
            <person name="Stajich J.E."/>
        </authorList>
    </citation>
    <scope>NUCLEOTIDE SEQUENCE [LARGE SCALE GENOMIC DNA]</scope>
    <source>
        <strain evidence="2">CCFEE 5527</strain>
    </source>
</reference>
<keyword evidence="2" id="KW-1185">Reference proteome</keyword>